<gene>
    <name evidence="1" type="ORF">ACFO4R_11690</name>
</gene>
<evidence type="ECO:0000313" key="2">
    <source>
        <dbReference type="Proteomes" id="UP001595916"/>
    </source>
</evidence>
<comment type="caution">
    <text evidence="1">The sequence shown here is derived from an EMBL/GenBank/DDBJ whole genome shotgun (WGS) entry which is preliminary data.</text>
</comment>
<dbReference type="Proteomes" id="UP001595916">
    <property type="component" value="Unassembled WGS sequence"/>
</dbReference>
<dbReference type="RefSeq" id="WP_379789353.1">
    <property type="nucleotide sequence ID" value="NZ_JBHSHL010000060.1"/>
</dbReference>
<dbReference type="SUPFAM" id="SSF51412">
    <property type="entry name" value="Inosine monophosphate dehydrogenase (IMPDH)"/>
    <property type="match status" value="1"/>
</dbReference>
<keyword evidence="1" id="KW-0378">Hydrolase</keyword>
<proteinExistence type="predicted"/>
<evidence type="ECO:0000313" key="1">
    <source>
        <dbReference type="EMBL" id="MFC4805706.1"/>
    </source>
</evidence>
<dbReference type="GO" id="GO:0016787">
    <property type="term" value="F:hydrolase activity"/>
    <property type="evidence" value="ECO:0007669"/>
    <property type="project" value="UniProtKB-KW"/>
</dbReference>
<name>A0ABV9QQI7_9FIRM</name>
<keyword evidence="2" id="KW-1185">Reference proteome</keyword>
<organism evidence="1 2">
    <name type="scientific">Filifactor villosus</name>
    <dbReference type="NCBI Taxonomy" id="29374"/>
    <lineage>
        <taxon>Bacteria</taxon>
        <taxon>Bacillati</taxon>
        <taxon>Bacillota</taxon>
        <taxon>Clostridia</taxon>
        <taxon>Peptostreptococcales</taxon>
        <taxon>Filifactoraceae</taxon>
        <taxon>Filifactor</taxon>
    </lineage>
</organism>
<accession>A0ABV9QQI7</accession>
<dbReference type="Gene3D" id="3.20.20.70">
    <property type="entry name" value="Aldolase class I"/>
    <property type="match status" value="1"/>
</dbReference>
<dbReference type="InterPro" id="IPR013785">
    <property type="entry name" value="Aldolase_TIM"/>
</dbReference>
<protein>
    <submittedName>
        <fullName evidence="1">Hydrolase</fullName>
    </submittedName>
</protein>
<sequence length="253" mass="27845">MKYSDYMDKERNTGEYIDNVIHSLEQKDKKYIPVIESKLKKRIVEIPKAVYEASGIKVFGKRIKSLIFSSDLAIIKNNNADGVIAVYPFTPQLAISHAIISVSTTPVFCGVGGGVTSGQRSLDIAMSCELNGAYGVVLNSPATNSLLMEMRKRLDIPIVVTIVSEKEDFEKRIKSGAAIFNVSGGSKTASIVRKIRENHPYFPIIATGGNTDESIRETIRAGANVISYTPPTSAEIFAGIMKSYRENMEKEDR</sequence>
<reference evidence="2" key="1">
    <citation type="journal article" date="2019" name="Int. J. Syst. Evol. Microbiol.">
        <title>The Global Catalogue of Microorganisms (GCM) 10K type strain sequencing project: providing services to taxonomists for standard genome sequencing and annotation.</title>
        <authorList>
            <consortium name="The Broad Institute Genomics Platform"/>
            <consortium name="The Broad Institute Genome Sequencing Center for Infectious Disease"/>
            <person name="Wu L."/>
            <person name="Ma J."/>
        </authorList>
    </citation>
    <scope>NUCLEOTIDE SEQUENCE [LARGE SCALE GENOMIC DNA]</scope>
    <source>
        <strain evidence="2">CCUG 46385</strain>
    </source>
</reference>
<dbReference type="EMBL" id="JBHSHL010000060">
    <property type="protein sequence ID" value="MFC4805706.1"/>
    <property type="molecule type" value="Genomic_DNA"/>
</dbReference>